<reference evidence="1" key="2">
    <citation type="submission" date="2023-05" db="EMBL/GenBank/DDBJ databases">
        <authorList>
            <consortium name="Lawrence Berkeley National Laboratory"/>
            <person name="Steindorff A."/>
            <person name="Hensen N."/>
            <person name="Bonometti L."/>
            <person name="Westerberg I."/>
            <person name="Brannstrom I.O."/>
            <person name="Guillou S."/>
            <person name="Cros-Aarteil S."/>
            <person name="Calhoun S."/>
            <person name="Haridas S."/>
            <person name="Kuo A."/>
            <person name="Mondo S."/>
            <person name="Pangilinan J."/>
            <person name="Riley R."/>
            <person name="Labutti K."/>
            <person name="Andreopoulos B."/>
            <person name="Lipzen A."/>
            <person name="Chen C."/>
            <person name="Yanf M."/>
            <person name="Daum C."/>
            <person name="Ng V."/>
            <person name="Clum A."/>
            <person name="Ohm R."/>
            <person name="Martin F."/>
            <person name="Silar P."/>
            <person name="Natvig D."/>
            <person name="Lalanne C."/>
            <person name="Gautier V."/>
            <person name="Ament-Velasquez S.L."/>
            <person name="Kruys A."/>
            <person name="Hutchinson M.I."/>
            <person name="Powell A.J."/>
            <person name="Barry K."/>
            <person name="Miller A.N."/>
            <person name="Grigoriev I.V."/>
            <person name="Debuchy R."/>
            <person name="Gladieux P."/>
            <person name="Thoren M.H."/>
            <person name="Johannesson H."/>
        </authorList>
    </citation>
    <scope>NUCLEOTIDE SEQUENCE</scope>
    <source>
        <strain evidence="1">CBS 538.74</strain>
    </source>
</reference>
<comment type="caution">
    <text evidence="1">The sequence shown here is derived from an EMBL/GenBank/DDBJ whole genome shotgun (WGS) entry which is preliminary data.</text>
</comment>
<proteinExistence type="predicted"/>
<reference evidence="1" key="1">
    <citation type="journal article" date="2023" name="Mol. Phylogenet. Evol.">
        <title>Genome-scale phylogeny and comparative genomics of the fungal order Sordariales.</title>
        <authorList>
            <person name="Hensen N."/>
            <person name="Bonometti L."/>
            <person name="Westerberg I."/>
            <person name="Brannstrom I.O."/>
            <person name="Guillou S."/>
            <person name="Cros-Aarteil S."/>
            <person name="Calhoun S."/>
            <person name="Haridas S."/>
            <person name="Kuo A."/>
            <person name="Mondo S."/>
            <person name="Pangilinan J."/>
            <person name="Riley R."/>
            <person name="LaButti K."/>
            <person name="Andreopoulos B."/>
            <person name="Lipzen A."/>
            <person name="Chen C."/>
            <person name="Yan M."/>
            <person name="Daum C."/>
            <person name="Ng V."/>
            <person name="Clum A."/>
            <person name="Steindorff A."/>
            <person name="Ohm R.A."/>
            <person name="Martin F."/>
            <person name="Silar P."/>
            <person name="Natvig D.O."/>
            <person name="Lalanne C."/>
            <person name="Gautier V."/>
            <person name="Ament-Velasquez S.L."/>
            <person name="Kruys A."/>
            <person name="Hutchinson M.I."/>
            <person name="Powell A.J."/>
            <person name="Barry K."/>
            <person name="Miller A.N."/>
            <person name="Grigoriev I.V."/>
            <person name="Debuchy R."/>
            <person name="Gladieux P."/>
            <person name="Hiltunen Thoren M."/>
            <person name="Johannesson H."/>
        </authorList>
    </citation>
    <scope>NUCLEOTIDE SEQUENCE</scope>
    <source>
        <strain evidence="1">CBS 538.74</strain>
    </source>
</reference>
<evidence type="ECO:0000313" key="1">
    <source>
        <dbReference type="EMBL" id="KAK4150291.1"/>
    </source>
</evidence>
<gene>
    <name evidence="1" type="ORF">C8A00DRAFT_18142</name>
</gene>
<sequence>MLPSSIATPPSSPTLSGPPQAHLALLETAAIVPEPGSINAILREHNRSRLFVHPIAWTMEQPRLLSCRFGARKLHWHPPGLDDDESVAGKQNAKLRQERIELARQQQNFNSIATSAADLPRLSPVLAFSFGGRAVRLRTDGIFALGSTDCFLAYLYLDTVDSLRRLYVYGRPYERPNEPMMSLKEKKLGSLQPLNAVEDPYIMATLIALAQEQRRQIQETTVSESSDASSKVPDSFKVPQGPDTSLILKVALLVITVAPARVLYAYKAVIPTAFLDKFESLARCTSSGQIKVSYSKLRIGNPEGLIDRLPWALGLSHEQCQSVAKE</sequence>
<dbReference type="AlphaFoldDB" id="A0AAN6ZVF4"/>
<name>A0AAN6ZVF4_9PEZI</name>
<protein>
    <submittedName>
        <fullName evidence="1">Uncharacterized protein</fullName>
    </submittedName>
</protein>
<evidence type="ECO:0000313" key="2">
    <source>
        <dbReference type="Proteomes" id="UP001302745"/>
    </source>
</evidence>
<accession>A0AAN6ZVF4</accession>
<dbReference type="Proteomes" id="UP001302745">
    <property type="component" value="Unassembled WGS sequence"/>
</dbReference>
<organism evidence="1 2">
    <name type="scientific">Chaetomidium leptoderma</name>
    <dbReference type="NCBI Taxonomy" id="669021"/>
    <lineage>
        <taxon>Eukaryota</taxon>
        <taxon>Fungi</taxon>
        <taxon>Dikarya</taxon>
        <taxon>Ascomycota</taxon>
        <taxon>Pezizomycotina</taxon>
        <taxon>Sordariomycetes</taxon>
        <taxon>Sordariomycetidae</taxon>
        <taxon>Sordariales</taxon>
        <taxon>Chaetomiaceae</taxon>
        <taxon>Chaetomidium</taxon>
    </lineage>
</organism>
<dbReference type="EMBL" id="MU857082">
    <property type="protein sequence ID" value="KAK4150291.1"/>
    <property type="molecule type" value="Genomic_DNA"/>
</dbReference>
<keyword evidence="2" id="KW-1185">Reference proteome</keyword>